<evidence type="ECO:0000313" key="2">
    <source>
        <dbReference type="EMBL" id="TFK95546.1"/>
    </source>
</evidence>
<sequence>MRISKGLFWFFISATVVAALAISRLLLPLLVILRKYDADIFGLALITPKGDEKKTDDVKGKGKATEEILEPTSQFTSSSSTTFLHSPPTLSFSLPSINAHTGLFMFLLGGIAGKIFRIPTLLILFVIVASSLWAFDFIGPVTIPAISLPSVPAWGVVSKEDAERKKMKKKQFWAAWADLKVEALQTARIKLAVIRKRCTEELGPAGAGVGVVGSGAGVGVVGETVVRDEAEWFDETGA</sequence>
<feature type="transmembrane region" description="Helical" evidence="1">
    <location>
        <begin position="115"/>
        <end position="135"/>
    </location>
</feature>
<gene>
    <name evidence="2" type="ORF">BDV98DRAFT_598480</name>
</gene>
<organism evidence="2 3">
    <name type="scientific">Pterulicium gracile</name>
    <dbReference type="NCBI Taxonomy" id="1884261"/>
    <lineage>
        <taxon>Eukaryota</taxon>
        <taxon>Fungi</taxon>
        <taxon>Dikarya</taxon>
        <taxon>Basidiomycota</taxon>
        <taxon>Agaricomycotina</taxon>
        <taxon>Agaricomycetes</taxon>
        <taxon>Agaricomycetidae</taxon>
        <taxon>Agaricales</taxon>
        <taxon>Pleurotineae</taxon>
        <taxon>Pterulaceae</taxon>
        <taxon>Pterulicium</taxon>
    </lineage>
</organism>
<dbReference type="Proteomes" id="UP000305067">
    <property type="component" value="Unassembled WGS sequence"/>
</dbReference>
<dbReference type="AlphaFoldDB" id="A0A5C3Q1W7"/>
<evidence type="ECO:0000313" key="3">
    <source>
        <dbReference type="Proteomes" id="UP000305067"/>
    </source>
</evidence>
<feature type="transmembrane region" description="Helical" evidence="1">
    <location>
        <begin position="90"/>
        <end position="108"/>
    </location>
</feature>
<proteinExistence type="predicted"/>
<keyword evidence="1" id="KW-0472">Membrane</keyword>
<evidence type="ECO:0000256" key="1">
    <source>
        <dbReference type="SAM" id="Phobius"/>
    </source>
</evidence>
<accession>A0A5C3Q1W7</accession>
<protein>
    <submittedName>
        <fullName evidence="2">Uncharacterized protein</fullName>
    </submittedName>
</protein>
<reference evidence="2 3" key="1">
    <citation type="journal article" date="2019" name="Nat. Ecol. Evol.">
        <title>Megaphylogeny resolves global patterns of mushroom evolution.</title>
        <authorList>
            <person name="Varga T."/>
            <person name="Krizsan K."/>
            <person name="Foldi C."/>
            <person name="Dima B."/>
            <person name="Sanchez-Garcia M."/>
            <person name="Sanchez-Ramirez S."/>
            <person name="Szollosi G.J."/>
            <person name="Szarkandi J.G."/>
            <person name="Papp V."/>
            <person name="Albert L."/>
            <person name="Andreopoulos W."/>
            <person name="Angelini C."/>
            <person name="Antonin V."/>
            <person name="Barry K.W."/>
            <person name="Bougher N.L."/>
            <person name="Buchanan P."/>
            <person name="Buyck B."/>
            <person name="Bense V."/>
            <person name="Catcheside P."/>
            <person name="Chovatia M."/>
            <person name="Cooper J."/>
            <person name="Damon W."/>
            <person name="Desjardin D."/>
            <person name="Finy P."/>
            <person name="Geml J."/>
            <person name="Haridas S."/>
            <person name="Hughes K."/>
            <person name="Justo A."/>
            <person name="Karasinski D."/>
            <person name="Kautmanova I."/>
            <person name="Kiss B."/>
            <person name="Kocsube S."/>
            <person name="Kotiranta H."/>
            <person name="LaButti K.M."/>
            <person name="Lechner B.E."/>
            <person name="Liimatainen K."/>
            <person name="Lipzen A."/>
            <person name="Lukacs Z."/>
            <person name="Mihaltcheva S."/>
            <person name="Morgado L.N."/>
            <person name="Niskanen T."/>
            <person name="Noordeloos M.E."/>
            <person name="Ohm R.A."/>
            <person name="Ortiz-Santana B."/>
            <person name="Ovrebo C."/>
            <person name="Racz N."/>
            <person name="Riley R."/>
            <person name="Savchenko A."/>
            <person name="Shiryaev A."/>
            <person name="Soop K."/>
            <person name="Spirin V."/>
            <person name="Szebenyi C."/>
            <person name="Tomsovsky M."/>
            <person name="Tulloss R.E."/>
            <person name="Uehling J."/>
            <person name="Grigoriev I.V."/>
            <person name="Vagvolgyi C."/>
            <person name="Papp T."/>
            <person name="Martin F.M."/>
            <person name="Miettinen O."/>
            <person name="Hibbett D.S."/>
            <person name="Nagy L.G."/>
        </authorList>
    </citation>
    <scope>NUCLEOTIDE SEQUENCE [LARGE SCALE GENOMIC DNA]</scope>
    <source>
        <strain evidence="2 3">CBS 309.79</strain>
    </source>
</reference>
<dbReference type="EMBL" id="ML178881">
    <property type="protein sequence ID" value="TFK95546.1"/>
    <property type="molecule type" value="Genomic_DNA"/>
</dbReference>
<keyword evidence="3" id="KW-1185">Reference proteome</keyword>
<keyword evidence="1" id="KW-1133">Transmembrane helix</keyword>
<feature type="transmembrane region" description="Helical" evidence="1">
    <location>
        <begin position="7"/>
        <end position="27"/>
    </location>
</feature>
<name>A0A5C3Q1W7_9AGAR</name>
<keyword evidence="1" id="KW-0812">Transmembrane</keyword>